<accession>A0A2T5VA16</accession>
<name>A0A2T5VA16_9HYPH</name>
<evidence type="ECO:0000313" key="3">
    <source>
        <dbReference type="Proteomes" id="UP000244081"/>
    </source>
</evidence>
<proteinExistence type="predicted"/>
<organism evidence="2 3">
    <name type="scientific">Breoghania corrubedonensis</name>
    <dbReference type="NCBI Taxonomy" id="665038"/>
    <lineage>
        <taxon>Bacteria</taxon>
        <taxon>Pseudomonadati</taxon>
        <taxon>Pseudomonadota</taxon>
        <taxon>Alphaproteobacteria</taxon>
        <taxon>Hyphomicrobiales</taxon>
        <taxon>Stappiaceae</taxon>
        <taxon>Breoghania</taxon>
    </lineage>
</organism>
<gene>
    <name evidence="2" type="ORF">C8N35_104222</name>
</gene>
<dbReference type="Pfam" id="PF06527">
    <property type="entry name" value="TniQ"/>
    <property type="match status" value="1"/>
</dbReference>
<dbReference type="AlphaFoldDB" id="A0A2T5VA16"/>
<evidence type="ECO:0000313" key="2">
    <source>
        <dbReference type="EMBL" id="PTW60597.1"/>
    </source>
</evidence>
<keyword evidence="3" id="KW-1185">Reference proteome</keyword>
<protein>
    <submittedName>
        <fullName evidence="2">TniQ protein</fullName>
    </submittedName>
</protein>
<evidence type="ECO:0000259" key="1">
    <source>
        <dbReference type="Pfam" id="PF06527"/>
    </source>
</evidence>
<dbReference type="OrthoDB" id="7595282at2"/>
<dbReference type="RefSeq" id="WP_107990196.1">
    <property type="nucleotide sequence ID" value="NZ_QAYG01000004.1"/>
</dbReference>
<reference evidence="2 3" key="1">
    <citation type="submission" date="2018-04" db="EMBL/GenBank/DDBJ databases">
        <title>Genomic Encyclopedia of Archaeal and Bacterial Type Strains, Phase II (KMG-II): from individual species to whole genera.</title>
        <authorList>
            <person name="Goeker M."/>
        </authorList>
    </citation>
    <scope>NUCLEOTIDE SEQUENCE [LARGE SCALE GENOMIC DNA]</scope>
    <source>
        <strain evidence="2 3">DSM 23382</strain>
    </source>
</reference>
<feature type="domain" description="TniQ" evidence="1">
    <location>
        <begin position="7"/>
        <end position="139"/>
    </location>
</feature>
<comment type="caution">
    <text evidence="2">The sequence shown here is derived from an EMBL/GenBank/DDBJ whole genome shotgun (WGS) entry which is preliminary data.</text>
</comment>
<dbReference type="InterPro" id="IPR009492">
    <property type="entry name" value="TniQ"/>
</dbReference>
<dbReference type="Proteomes" id="UP000244081">
    <property type="component" value="Unassembled WGS sequence"/>
</dbReference>
<sequence length="615" mass="68795">MPLHPKLTPELHPDESPMSFCSRAAFLNGRSARDFCLDMGFTFQEIIDGVQSAQDSLARLCNIPEGTDLGTPIRRDGRTYWIGANKFTRATLSRQTLFVCPHCLADDISRSPNVPAAIYGRTRWLVSSLRTCAVHEASLVPACNDERPSRIHDFTMLVAPTGANLAQITRASSHRNCSPLEEYLMARLENRPGEGNWLDRFPAYAAARICEIVGAVSEFGVRFHSAELTPNAWWHAGGLGYEIVRAGPEGIGPFLCGLQSQSSGSPKAWAPRMMYGRLYEWLAHESEDSSYDPLRHLIREHAIDTLPLGPGEEIFGIPVETRKLHSLRSASEEYAVHPKRLRKILHEVGVIADDAMSLTDERIMFPASEGGQYIARASQSMSMAAVRDYLNFPRPIDRSLFEAGILVPWVRGGNETLHHHAFAKTDLDDLMQRLMKDALPNDQPALQDIPAAARRANCSQVEIVQLILDRKLKTVRLLPEERGYLSLLVNVEEVKPHVRLEGHGGLSLRQVEREMHLSSAVVKGLLVHGHLPSQTAVNPINRCPQTIVKRTDLEQFIGDFSSLHTLSRETGIHHVRLNRLLREYKIRPAFPAQDVPATFFRRKDLQRISEALGLG</sequence>
<dbReference type="EMBL" id="QAYG01000004">
    <property type="protein sequence ID" value="PTW60597.1"/>
    <property type="molecule type" value="Genomic_DNA"/>
</dbReference>